<sequence length="258" mass="28895">MHCATLKTSPFHGRFPSQLTFPNYKNWTQFKPRNKTHKQSSLNSPKHVRISDSNLHSSPSSLVQNTHPPNPNSLLFCSSVTAKKLRFLVSEFKSLPKPIDRVKRLLHYAALLPVFDDSAQVESNRVRGCTTQVWLESRMDSEGLMRFGAYSDSEITKGFCSCLIWVLDGASPEEVAAVAADDLVDLNVGISGRAHSRVNTWHNVLMGMQKRTRDLVEERERVPRSENFPAMVVAVDGQSANTTYAETKERLCSPGLAH</sequence>
<protein>
    <submittedName>
        <fullName evidence="4">SufE-like protein</fullName>
    </submittedName>
</protein>
<reference evidence="4 5" key="1">
    <citation type="submission" date="2017-07" db="EMBL/GenBank/DDBJ databases">
        <title>An improved, manually edited Actinidia chinensis var. chinensis (kiwifruit) genome highlights the challenges associated with draft genomes and gene prediction in plants.</title>
        <authorList>
            <person name="Pilkington S."/>
            <person name="Crowhurst R."/>
            <person name="Hilario E."/>
            <person name="Nardozza S."/>
            <person name="Fraser L."/>
            <person name="Peng Y."/>
            <person name="Gunaseelan K."/>
            <person name="Simpson R."/>
            <person name="Tahir J."/>
            <person name="Deroles S."/>
            <person name="Templeton K."/>
            <person name="Luo Z."/>
            <person name="Davy M."/>
            <person name="Cheng C."/>
            <person name="Mcneilage M."/>
            <person name="Scaglione D."/>
            <person name="Liu Y."/>
            <person name="Zhang Q."/>
            <person name="Datson P."/>
            <person name="De Silva N."/>
            <person name="Gardiner S."/>
            <person name="Bassett H."/>
            <person name="Chagne D."/>
            <person name="Mccallum J."/>
            <person name="Dzierzon H."/>
            <person name="Deng C."/>
            <person name="Wang Y.-Y."/>
            <person name="Barron N."/>
            <person name="Manako K."/>
            <person name="Bowen J."/>
            <person name="Foster T."/>
            <person name="Erridge Z."/>
            <person name="Tiffin H."/>
            <person name="Waite C."/>
            <person name="Davies K."/>
            <person name="Grierson E."/>
            <person name="Laing W."/>
            <person name="Kirk R."/>
            <person name="Chen X."/>
            <person name="Wood M."/>
            <person name="Montefiori M."/>
            <person name="Brummell D."/>
            <person name="Schwinn K."/>
            <person name="Catanach A."/>
            <person name="Fullerton C."/>
            <person name="Li D."/>
            <person name="Meiyalaghan S."/>
            <person name="Nieuwenhuizen N."/>
            <person name="Read N."/>
            <person name="Prakash R."/>
            <person name="Hunter D."/>
            <person name="Zhang H."/>
            <person name="Mckenzie M."/>
            <person name="Knabel M."/>
            <person name="Harris A."/>
            <person name="Allan A."/>
            <person name="Chen A."/>
            <person name="Janssen B."/>
            <person name="Plunkett B."/>
            <person name="Dwamena C."/>
            <person name="Voogd C."/>
            <person name="Leif D."/>
            <person name="Lafferty D."/>
            <person name="Souleyre E."/>
            <person name="Varkonyi-Gasic E."/>
            <person name="Gambi F."/>
            <person name="Hanley J."/>
            <person name="Yao J.-L."/>
            <person name="Cheung J."/>
            <person name="David K."/>
            <person name="Warren B."/>
            <person name="Marsh K."/>
            <person name="Snowden K."/>
            <person name="Lin-Wang K."/>
            <person name="Brian L."/>
            <person name="Martinez-Sanchez M."/>
            <person name="Wang M."/>
            <person name="Ileperuma N."/>
            <person name="Macnee N."/>
            <person name="Campin R."/>
            <person name="Mcatee P."/>
            <person name="Drummond R."/>
            <person name="Espley R."/>
            <person name="Ireland H."/>
            <person name="Wu R."/>
            <person name="Atkinson R."/>
            <person name="Karunairetnam S."/>
            <person name="Bulley S."/>
            <person name="Chunkath S."/>
            <person name="Hanley Z."/>
            <person name="Storey R."/>
            <person name="Thrimawithana A."/>
            <person name="Thomson S."/>
            <person name="David C."/>
            <person name="Testolin R."/>
        </authorList>
    </citation>
    <scope>NUCLEOTIDE SEQUENCE [LARGE SCALE GENOMIC DNA]</scope>
    <source>
        <strain evidence="5">cv. Red5</strain>
        <tissue evidence="4">Young leaf</tissue>
    </source>
</reference>
<dbReference type="Pfam" id="PF02657">
    <property type="entry name" value="SufE"/>
    <property type="match status" value="1"/>
</dbReference>
<dbReference type="Proteomes" id="UP000241394">
    <property type="component" value="Chromosome LG6"/>
</dbReference>
<proteinExistence type="inferred from homology"/>
<evidence type="ECO:0000313" key="5">
    <source>
        <dbReference type="Proteomes" id="UP000241394"/>
    </source>
</evidence>
<dbReference type="PANTHER" id="PTHR43597:SF5">
    <property type="entry name" value="SUFE-LIKE PROTEIN 2, CHLOROPLASTIC"/>
    <property type="match status" value="1"/>
</dbReference>
<dbReference type="Gramene" id="PSS28541">
    <property type="protein sequence ID" value="PSS28541"/>
    <property type="gene ID" value="CEY00_Acc03354"/>
</dbReference>
<dbReference type="STRING" id="1590841.A0A2R6REV6"/>
<accession>A0A2R6REV6</accession>
<dbReference type="OrthoDB" id="411584at2759"/>
<gene>
    <name evidence="4" type="ORF">CEY00_Acc03354</name>
</gene>
<dbReference type="OMA" id="QFRINGH"/>
<feature type="region of interest" description="Disordered" evidence="2">
    <location>
        <begin position="33"/>
        <end position="66"/>
    </location>
</feature>
<evidence type="ECO:0000256" key="1">
    <source>
        <dbReference type="ARBA" id="ARBA00010282"/>
    </source>
</evidence>
<dbReference type="InterPro" id="IPR003808">
    <property type="entry name" value="Fe-S_metab-assoc_dom"/>
</dbReference>
<reference evidence="5" key="2">
    <citation type="journal article" date="2018" name="BMC Genomics">
        <title>A manually annotated Actinidia chinensis var. chinensis (kiwifruit) genome highlights the challenges associated with draft genomes and gene prediction in plants.</title>
        <authorList>
            <person name="Pilkington S.M."/>
            <person name="Crowhurst R."/>
            <person name="Hilario E."/>
            <person name="Nardozza S."/>
            <person name="Fraser L."/>
            <person name="Peng Y."/>
            <person name="Gunaseelan K."/>
            <person name="Simpson R."/>
            <person name="Tahir J."/>
            <person name="Deroles S.C."/>
            <person name="Templeton K."/>
            <person name="Luo Z."/>
            <person name="Davy M."/>
            <person name="Cheng C."/>
            <person name="McNeilage M."/>
            <person name="Scaglione D."/>
            <person name="Liu Y."/>
            <person name="Zhang Q."/>
            <person name="Datson P."/>
            <person name="De Silva N."/>
            <person name="Gardiner S.E."/>
            <person name="Bassett H."/>
            <person name="Chagne D."/>
            <person name="McCallum J."/>
            <person name="Dzierzon H."/>
            <person name="Deng C."/>
            <person name="Wang Y.Y."/>
            <person name="Barron L."/>
            <person name="Manako K."/>
            <person name="Bowen J."/>
            <person name="Foster T.M."/>
            <person name="Erridge Z.A."/>
            <person name="Tiffin H."/>
            <person name="Waite C.N."/>
            <person name="Davies K.M."/>
            <person name="Grierson E.P."/>
            <person name="Laing W.A."/>
            <person name="Kirk R."/>
            <person name="Chen X."/>
            <person name="Wood M."/>
            <person name="Montefiori M."/>
            <person name="Brummell D.A."/>
            <person name="Schwinn K.E."/>
            <person name="Catanach A."/>
            <person name="Fullerton C."/>
            <person name="Li D."/>
            <person name="Meiyalaghan S."/>
            <person name="Nieuwenhuizen N."/>
            <person name="Read N."/>
            <person name="Prakash R."/>
            <person name="Hunter D."/>
            <person name="Zhang H."/>
            <person name="McKenzie M."/>
            <person name="Knabel M."/>
            <person name="Harris A."/>
            <person name="Allan A.C."/>
            <person name="Gleave A."/>
            <person name="Chen A."/>
            <person name="Janssen B.J."/>
            <person name="Plunkett B."/>
            <person name="Ampomah-Dwamena C."/>
            <person name="Voogd C."/>
            <person name="Leif D."/>
            <person name="Lafferty D."/>
            <person name="Souleyre E.J.F."/>
            <person name="Varkonyi-Gasic E."/>
            <person name="Gambi F."/>
            <person name="Hanley J."/>
            <person name="Yao J.L."/>
            <person name="Cheung J."/>
            <person name="David K.M."/>
            <person name="Warren B."/>
            <person name="Marsh K."/>
            <person name="Snowden K.C."/>
            <person name="Lin-Wang K."/>
            <person name="Brian L."/>
            <person name="Martinez-Sanchez M."/>
            <person name="Wang M."/>
            <person name="Ileperuma N."/>
            <person name="Macnee N."/>
            <person name="Campin R."/>
            <person name="McAtee P."/>
            <person name="Drummond R.S.M."/>
            <person name="Espley R.V."/>
            <person name="Ireland H.S."/>
            <person name="Wu R."/>
            <person name="Atkinson R.G."/>
            <person name="Karunairetnam S."/>
            <person name="Bulley S."/>
            <person name="Chunkath S."/>
            <person name="Hanley Z."/>
            <person name="Storey R."/>
            <person name="Thrimawithana A.H."/>
            <person name="Thomson S."/>
            <person name="David C."/>
            <person name="Testolin R."/>
            <person name="Huang H."/>
            <person name="Hellens R.P."/>
            <person name="Schaffer R.J."/>
        </authorList>
    </citation>
    <scope>NUCLEOTIDE SEQUENCE [LARGE SCALE GENOMIC DNA]</scope>
    <source>
        <strain evidence="5">cv. Red5</strain>
    </source>
</reference>
<dbReference type="InParanoid" id="A0A2R6REV6"/>
<dbReference type="SUPFAM" id="SSF82649">
    <property type="entry name" value="SufE/NifU"/>
    <property type="match status" value="1"/>
</dbReference>
<feature type="domain" description="Fe-S metabolism associated" evidence="3">
    <location>
        <begin position="90"/>
        <end position="210"/>
    </location>
</feature>
<name>A0A2R6REV6_ACTCC</name>
<comment type="caution">
    <text evidence="4">The sequence shown here is derived from an EMBL/GenBank/DDBJ whole genome shotgun (WGS) entry which is preliminary data.</text>
</comment>
<comment type="similarity">
    <text evidence="1">Belongs to the SufE family.</text>
</comment>
<evidence type="ECO:0000313" key="4">
    <source>
        <dbReference type="EMBL" id="PSS28541.1"/>
    </source>
</evidence>
<organism evidence="4 5">
    <name type="scientific">Actinidia chinensis var. chinensis</name>
    <name type="common">Chinese soft-hair kiwi</name>
    <dbReference type="NCBI Taxonomy" id="1590841"/>
    <lineage>
        <taxon>Eukaryota</taxon>
        <taxon>Viridiplantae</taxon>
        <taxon>Streptophyta</taxon>
        <taxon>Embryophyta</taxon>
        <taxon>Tracheophyta</taxon>
        <taxon>Spermatophyta</taxon>
        <taxon>Magnoliopsida</taxon>
        <taxon>eudicotyledons</taxon>
        <taxon>Gunneridae</taxon>
        <taxon>Pentapetalae</taxon>
        <taxon>asterids</taxon>
        <taxon>Ericales</taxon>
        <taxon>Actinidiaceae</taxon>
        <taxon>Actinidia</taxon>
    </lineage>
</organism>
<dbReference type="AlphaFoldDB" id="A0A2R6REV6"/>
<keyword evidence="5" id="KW-1185">Reference proteome</keyword>
<evidence type="ECO:0000259" key="3">
    <source>
        <dbReference type="Pfam" id="PF02657"/>
    </source>
</evidence>
<dbReference type="EMBL" id="NKQK01000006">
    <property type="protein sequence ID" value="PSS28541.1"/>
    <property type="molecule type" value="Genomic_DNA"/>
</dbReference>
<dbReference type="Gene3D" id="3.90.1010.10">
    <property type="match status" value="1"/>
</dbReference>
<evidence type="ECO:0000256" key="2">
    <source>
        <dbReference type="SAM" id="MobiDB-lite"/>
    </source>
</evidence>
<dbReference type="PANTHER" id="PTHR43597">
    <property type="entry name" value="SULFUR ACCEPTOR PROTEIN CSDE"/>
    <property type="match status" value="1"/>
</dbReference>
<feature type="compositionally biased region" description="Low complexity" evidence="2">
    <location>
        <begin position="51"/>
        <end position="61"/>
    </location>
</feature>